<dbReference type="STRING" id="519441.Smon_0395"/>
<dbReference type="EC" id="3.1.21.4" evidence="6"/>
<dbReference type="EMBL" id="CP001779">
    <property type="protein sequence ID" value="ACZ00878.1"/>
    <property type="molecule type" value="Genomic_DNA"/>
</dbReference>
<reference evidence="7 8" key="1">
    <citation type="journal article" date="2009" name="Stand. Genomic Sci.">
        <title>Complete genome sequence of Streptobacillus moniliformis type strain (9901T).</title>
        <authorList>
            <person name="Nolan M."/>
            <person name="Gronow S."/>
            <person name="Lapidus A."/>
            <person name="Ivanova N."/>
            <person name="Copeland A."/>
            <person name="Lucas S."/>
            <person name="Del Rio T.G."/>
            <person name="Chen F."/>
            <person name="Tice H."/>
            <person name="Pitluck S."/>
            <person name="Cheng J.F."/>
            <person name="Sims D."/>
            <person name="Meincke L."/>
            <person name="Bruce D."/>
            <person name="Goodwin L."/>
            <person name="Brettin T."/>
            <person name="Han C."/>
            <person name="Detter J.C."/>
            <person name="Ovchinikova G."/>
            <person name="Pati A."/>
            <person name="Mavromatis K."/>
            <person name="Mikhailova N."/>
            <person name="Chen A."/>
            <person name="Palaniappan K."/>
            <person name="Land M."/>
            <person name="Hauser L."/>
            <person name="Chang Y.J."/>
            <person name="Jeffries C.D."/>
            <person name="Rohde M."/>
            <person name="Sproer C."/>
            <person name="Goker M."/>
            <person name="Bristow J."/>
            <person name="Eisen J.A."/>
            <person name="Markowitz V."/>
            <person name="Hugenholtz P."/>
            <person name="Kyrpides N.C."/>
            <person name="Klenk H.P."/>
            <person name="Chain P."/>
        </authorList>
    </citation>
    <scope>NUCLEOTIDE SEQUENCE [LARGE SCALE GENOMIC DNA]</scope>
    <source>
        <strain evidence="8">ATCC 14647 / DSM 12112 / NCTC 10651 / 9901</strain>
    </source>
</reference>
<name>D1AX52_STRM9</name>
<evidence type="ECO:0000256" key="3">
    <source>
        <dbReference type="ARBA" id="ARBA00022759"/>
    </source>
</evidence>
<dbReference type="KEGG" id="smf:Smon_0395"/>
<evidence type="ECO:0000313" key="7">
    <source>
        <dbReference type="EMBL" id="ACZ00878.1"/>
    </source>
</evidence>
<keyword evidence="8" id="KW-1185">Reference proteome</keyword>
<dbReference type="GO" id="GO:0003677">
    <property type="term" value="F:DNA binding"/>
    <property type="evidence" value="ECO:0007669"/>
    <property type="project" value="InterPro"/>
</dbReference>
<evidence type="ECO:0000256" key="6">
    <source>
        <dbReference type="ARBA" id="ARBA00093790"/>
    </source>
</evidence>
<dbReference type="GeneID" id="29672845"/>
<gene>
    <name evidence="7" type="ordered locus">Smon_0395</name>
</gene>
<keyword evidence="4" id="KW-0378">Hydrolase</keyword>
<dbReference type="GO" id="GO:0009036">
    <property type="term" value="F:type II site-specific deoxyribonuclease activity"/>
    <property type="evidence" value="ECO:0007669"/>
    <property type="project" value="InterPro"/>
</dbReference>
<dbReference type="eggNOG" id="ENOG502ZB3R">
    <property type="taxonomic scope" value="Bacteria"/>
</dbReference>
<dbReference type="GO" id="GO:0009307">
    <property type="term" value="P:DNA restriction-modification system"/>
    <property type="evidence" value="ECO:0007669"/>
    <property type="project" value="InterPro"/>
</dbReference>
<organism evidence="7 8">
    <name type="scientific">Streptobacillus moniliformis (strain ATCC 14647 / DSM 12112 / NCTC 10651 / 9901)</name>
    <dbReference type="NCBI Taxonomy" id="519441"/>
    <lineage>
        <taxon>Bacteria</taxon>
        <taxon>Fusobacteriati</taxon>
        <taxon>Fusobacteriota</taxon>
        <taxon>Fusobacteriia</taxon>
        <taxon>Fusobacteriales</taxon>
        <taxon>Leptotrichiaceae</taxon>
        <taxon>Streptobacillus</taxon>
    </lineage>
</organism>
<evidence type="ECO:0000256" key="4">
    <source>
        <dbReference type="ARBA" id="ARBA00022801"/>
    </source>
</evidence>
<keyword evidence="1" id="KW-0540">Nuclease</keyword>
<evidence type="ECO:0000313" key="8">
    <source>
        <dbReference type="Proteomes" id="UP000002072"/>
    </source>
</evidence>
<proteinExistence type="predicted"/>
<dbReference type="OrthoDB" id="1066286at2"/>
<keyword evidence="3" id="KW-0255">Endonuclease</keyword>
<evidence type="ECO:0000256" key="2">
    <source>
        <dbReference type="ARBA" id="ARBA00022747"/>
    </source>
</evidence>
<evidence type="ECO:0000256" key="1">
    <source>
        <dbReference type="ARBA" id="ARBA00022722"/>
    </source>
</evidence>
<sequence>MTEFNKKAIEEIVDSNIKKFAMGLEERYINELNDPNGVIHRKKNNCFISELGREFMFYSAFVRSFDSSFGKVLENIGNSIAKLNYKVKSEVSSFLLPQQSQHIDYLMLNYEKHMKPKVEDYKKYNIMIPNDVRSFAKKHKTDHYFYDEENKTHYLIELKSSGDLDNKKAKTEKIALLQEYFILKNSINLDEDIKIFLATAYNIYGEGNYWKQDRVRQFFSDDELMIGRKYWNFVCKDEKGFEIFFNQYKKSCNYIRKVLSQIKNLYFLDETEID</sequence>
<comment type="catalytic activity">
    <reaction evidence="5">
        <text>Endonucleolytic cleavage of DNA to give specific double-stranded fragments with terminal 5'-phosphates.</text>
        <dbReference type="EC" id="3.1.21.4"/>
    </reaction>
</comment>
<dbReference type="RefSeq" id="WP_012858435.1">
    <property type="nucleotide sequence ID" value="NC_013515.1"/>
</dbReference>
<protein>
    <recommendedName>
        <fullName evidence="6">type II site-specific deoxyribonuclease</fullName>
        <ecNumber evidence="6">3.1.21.4</ecNumber>
    </recommendedName>
</protein>
<dbReference type="Pfam" id="PF09520">
    <property type="entry name" value="RE_TdeIII"/>
    <property type="match status" value="1"/>
</dbReference>
<dbReference type="HOGENOM" id="CLU_089924_0_0_0"/>
<dbReference type="InterPro" id="IPR019045">
    <property type="entry name" value="Restrct_endonuc_II_HinfI"/>
</dbReference>
<accession>D1AX52</accession>
<dbReference type="Proteomes" id="UP000002072">
    <property type="component" value="Chromosome"/>
</dbReference>
<evidence type="ECO:0000256" key="5">
    <source>
        <dbReference type="ARBA" id="ARBA00093760"/>
    </source>
</evidence>
<dbReference type="AlphaFoldDB" id="D1AX52"/>
<keyword evidence="2" id="KW-0680">Restriction system</keyword>